<evidence type="ECO:0000313" key="7">
    <source>
        <dbReference type="Proteomes" id="UP001501319"/>
    </source>
</evidence>
<dbReference type="EMBL" id="BAAANE010000007">
    <property type="protein sequence ID" value="GAA1645382.1"/>
    <property type="molecule type" value="Genomic_DNA"/>
</dbReference>
<evidence type="ECO:0000259" key="5">
    <source>
        <dbReference type="PROSITE" id="PS50949"/>
    </source>
</evidence>
<reference evidence="6 7" key="1">
    <citation type="journal article" date="2019" name="Int. J. Syst. Evol. Microbiol.">
        <title>The Global Catalogue of Microorganisms (GCM) 10K type strain sequencing project: providing services to taxonomists for standard genome sequencing and annotation.</title>
        <authorList>
            <consortium name="The Broad Institute Genomics Platform"/>
            <consortium name="The Broad Institute Genome Sequencing Center for Infectious Disease"/>
            <person name="Wu L."/>
            <person name="Ma J."/>
        </authorList>
    </citation>
    <scope>NUCLEOTIDE SEQUENCE [LARGE SCALE GENOMIC DNA]</scope>
    <source>
        <strain evidence="6 7">JCM 14306</strain>
    </source>
</reference>
<keyword evidence="1" id="KW-0805">Transcription regulation</keyword>
<evidence type="ECO:0000256" key="4">
    <source>
        <dbReference type="SAM" id="MobiDB-lite"/>
    </source>
</evidence>
<dbReference type="PRINTS" id="PR00035">
    <property type="entry name" value="HTHGNTR"/>
</dbReference>
<dbReference type="InterPro" id="IPR036390">
    <property type="entry name" value="WH_DNA-bd_sf"/>
</dbReference>
<dbReference type="Pfam" id="PF00392">
    <property type="entry name" value="GntR"/>
    <property type="match status" value="1"/>
</dbReference>
<keyword evidence="7" id="KW-1185">Reference proteome</keyword>
<dbReference type="PROSITE" id="PS50949">
    <property type="entry name" value="HTH_GNTR"/>
    <property type="match status" value="1"/>
</dbReference>
<evidence type="ECO:0000256" key="3">
    <source>
        <dbReference type="ARBA" id="ARBA00023163"/>
    </source>
</evidence>
<dbReference type="PANTHER" id="PTHR43537:SF24">
    <property type="entry name" value="GLUCONATE OPERON TRANSCRIPTIONAL REPRESSOR"/>
    <property type="match status" value="1"/>
</dbReference>
<feature type="region of interest" description="Disordered" evidence="4">
    <location>
        <begin position="114"/>
        <end position="143"/>
    </location>
</feature>
<dbReference type="PANTHER" id="PTHR43537">
    <property type="entry name" value="TRANSCRIPTIONAL REGULATOR, GNTR FAMILY"/>
    <property type="match status" value="1"/>
</dbReference>
<dbReference type="InterPro" id="IPR036388">
    <property type="entry name" value="WH-like_DNA-bd_sf"/>
</dbReference>
<dbReference type="Proteomes" id="UP001501319">
    <property type="component" value="Unassembled WGS sequence"/>
</dbReference>
<dbReference type="Pfam" id="PF07729">
    <property type="entry name" value="FCD"/>
    <property type="match status" value="1"/>
</dbReference>
<dbReference type="InterPro" id="IPR000524">
    <property type="entry name" value="Tscrpt_reg_HTH_GntR"/>
</dbReference>
<feature type="domain" description="HTH gntR-type" evidence="5">
    <location>
        <begin position="1"/>
        <end position="73"/>
    </location>
</feature>
<evidence type="ECO:0000256" key="1">
    <source>
        <dbReference type="ARBA" id="ARBA00023015"/>
    </source>
</evidence>
<sequence>MKNYELVLNRVEADLAAGRLRLGERLPGERSLAEQLGISRPSVREAVRVLEAMGVVRTATGSGPDAGAVIVAEPASPLTALLRLHLATNHLPMGDIVQTRVLLESWAARQAAARQAARQQTAEPDGATAPNPTAGTVPGADRGTDRAALAVAEGLLDRMDVEGLTPEEFHLLDAEFHVAMAALAGNVLIAAVMSSLRTAIHGYVLAAVPNLADWDATAVGLRAEHRAILAAIRAGQPDDAARLVVDHIEGFYRAARL</sequence>
<dbReference type="InterPro" id="IPR011711">
    <property type="entry name" value="GntR_C"/>
</dbReference>
<dbReference type="SMART" id="SM00895">
    <property type="entry name" value="FCD"/>
    <property type="match status" value="1"/>
</dbReference>
<dbReference type="SUPFAM" id="SSF46785">
    <property type="entry name" value="Winged helix' DNA-binding domain"/>
    <property type="match status" value="1"/>
</dbReference>
<proteinExistence type="predicted"/>
<name>A0ABN2FHF0_9ACTN</name>
<keyword evidence="3" id="KW-0804">Transcription</keyword>
<dbReference type="SUPFAM" id="SSF48008">
    <property type="entry name" value="GntR ligand-binding domain-like"/>
    <property type="match status" value="1"/>
</dbReference>
<evidence type="ECO:0000256" key="2">
    <source>
        <dbReference type="ARBA" id="ARBA00023125"/>
    </source>
</evidence>
<dbReference type="RefSeq" id="WP_344113264.1">
    <property type="nucleotide sequence ID" value="NZ_BAAANE010000007.1"/>
</dbReference>
<gene>
    <name evidence="6" type="ORF">GCM10009744_40130</name>
</gene>
<dbReference type="CDD" id="cd07377">
    <property type="entry name" value="WHTH_GntR"/>
    <property type="match status" value="1"/>
</dbReference>
<protein>
    <submittedName>
        <fullName evidence="6">FCD domain-containing protein</fullName>
    </submittedName>
</protein>
<keyword evidence="2" id="KW-0238">DNA-binding</keyword>
<accession>A0ABN2FHF0</accession>
<organism evidence="6 7">
    <name type="scientific">Kribbella alba</name>
    <dbReference type="NCBI Taxonomy" id="190197"/>
    <lineage>
        <taxon>Bacteria</taxon>
        <taxon>Bacillati</taxon>
        <taxon>Actinomycetota</taxon>
        <taxon>Actinomycetes</taxon>
        <taxon>Propionibacteriales</taxon>
        <taxon>Kribbellaceae</taxon>
        <taxon>Kribbella</taxon>
    </lineage>
</organism>
<comment type="caution">
    <text evidence="6">The sequence shown here is derived from an EMBL/GenBank/DDBJ whole genome shotgun (WGS) entry which is preliminary data.</text>
</comment>
<evidence type="ECO:0000313" key="6">
    <source>
        <dbReference type="EMBL" id="GAA1645382.1"/>
    </source>
</evidence>
<dbReference type="Gene3D" id="1.10.10.10">
    <property type="entry name" value="Winged helix-like DNA-binding domain superfamily/Winged helix DNA-binding domain"/>
    <property type="match status" value="1"/>
</dbReference>
<dbReference type="Gene3D" id="1.20.120.530">
    <property type="entry name" value="GntR ligand-binding domain-like"/>
    <property type="match status" value="1"/>
</dbReference>
<dbReference type="SMART" id="SM00345">
    <property type="entry name" value="HTH_GNTR"/>
    <property type="match status" value="1"/>
</dbReference>
<dbReference type="InterPro" id="IPR008920">
    <property type="entry name" value="TF_FadR/GntR_C"/>
</dbReference>